<evidence type="ECO:0000256" key="2">
    <source>
        <dbReference type="ARBA" id="ARBA00013064"/>
    </source>
</evidence>
<feature type="domain" description="Tyrosine-protein phosphatase" evidence="6">
    <location>
        <begin position="27"/>
        <end position="126"/>
    </location>
</feature>
<accession>A0ABY7FB87</accession>
<name>A0ABY7FB87_MYAAR</name>
<dbReference type="Proteomes" id="UP001164746">
    <property type="component" value="Chromosome 10"/>
</dbReference>
<sequence length="203" mass="23223">MSTYADDDTRVKLTGGDTDFINASFVDKPKCDQYWPDHGITKQYSEINVTCLTEDMYADFVMRTFSVKMAKEGMTVQQFHFTSWPDKGVPDDVTSLVDFRHRVLQTKSPLCGPTIVHCSKPVQTEGFANYVSDSENEHRLIKQFKQLEISMERSEEEQQASERNSALIKSNREGADIPGNLYRPRLHLGKEPGHDYINAMYVN</sequence>
<feature type="non-terminal residue" evidence="7">
    <location>
        <position position="203"/>
    </location>
</feature>
<dbReference type="InterPro" id="IPR029021">
    <property type="entry name" value="Prot-tyrosine_phosphatase-like"/>
</dbReference>
<evidence type="ECO:0000256" key="4">
    <source>
        <dbReference type="ARBA" id="ARBA00022912"/>
    </source>
</evidence>
<reference evidence="7" key="1">
    <citation type="submission" date="2022-11" db="EMBL/GenBank/DDBJ databases">
        <title>Centuries of genome instability and evolution in soft-shell clam transmissible cancer (bioRxiv).</title>
        <authorList>
            <person name="Hart S.F.M."/>
            <person name="Yonemitsu M.A."/>
            <person name="Giersch R.M."/>
            <person name="Beal B.F."/>
            <person name="Arriagada G."/>
            <person name="Davis B.W."/>
            <person name="Ostrander E.A."/>
            <person name="Goff S.P."/>
            <person name="Metzger M.J."/>
        </authorList>
    </citation>
    <scope>NUCLEOTIDE SEQUENCE</scope>
    <source>
        <strain evidence="7">MELC-2E11</strain>
        <tissue evidence="7">Siphon/mantle</tissue>
    </source>
</reference>
<keyword evidence="8" id="KW-1185">Reference proteome</keyword>
<proteinExistence type="inferred from homology"/>
<evidence type="ECO:0000256" key="5">
    <source>
        <dbReference type="SAM" id="MobiDB-lite"/>
    </source>
</evidence>
<dbReference type="Pfam" id="PF00102">
    <property type="entry name" value="Y_phosphatase"/>
    <property type="match status" value="1"/>
</dbReference>
<evidence type="ECO:0000256" key="1">
    <source>
        <dbReference type="ARBA" id="ARBA00009580"/>
    </source>
</evidence>
<keyword evidence="4" id="KW-0904">Protein phosphatase</keyword>
<keyword evidence="3" id="KW-0378">Hydrolase</keyword>
<dbReference type="CDD" id="cd00047">
    <property type="entry name" value="PTPc"/>
    <property type="match status" value="1"/>
</dbReference>
<feature type="region of interest" description="Disordered" evidence="5">
    <location>
        <begin position="153"/>
        <end position="174"/>
    </location>
</feature>
<gene>
    <name evidence="7" type="ORF">MAR_031165</name>
</gene>
<comment type="similarity">
    <text evidence="1">Belongs to the protein-tyrosine phosphatase family.</text>
</comment>
<evidence type="ECO:0000256" key="3">
    <source>
        <dbReference type="ARBA" id="ARBA00022801"/>
    </source>
</evidence>
<evidence type="ECO:0000259" key="6">
    <source>
        <dbReference type="PROSITE" id="PS50055"/>
    </source>
</evidence>
<dbReference type="EC" id="3.1.3.48" evidence="2"/>
<dbReference type="SMART" id="SM00194">
    <property type="entry name" value="PTPc"/>
    <property type="match status" value="1"/>
</dbReference>
<dbReference type="PROSITE" id="PS50055">
    <property type="entry name" value="TYR_PHOSPHATASE_PTP"/>
    <property type="match status" value="1"/>
</dbReference>
<dbReference type="InterPro" id="IPR050348">
    <property type="entry name" value="Protein-Tyr_Phosphatase"/>
</dbReference>
<dbReference type="PANTHER" id="PTHR19134">
    <property type="entry name" value="RECEPTOR-TYPE TYROSINE-PROTEIN PHOSPHATASE"/>
    <property type="match status" value="1"/>
</dbReference>
<evidence type="ECO:0000313" key="7">
    <source>
        <dbReference type="EMBL" id="WAR16571.1"/>
    </source>
</evidence>
<dbReference type="PANTHER" id="PTHR19134:SF562">
    <property type="entry name" value="PROTEIN-TYROSINE-PHOSPHATASE"/>
    <property type="match status" value="1"/>
</dbReference>
<dbReference type="SUPFAM" id="SSF52799">
    <property type="entry name" value="(Phosphotyrosine protein) phosphatases II"/>
    <property type="match status" value="1"/>
</dbReference>
<dbReference type="Gene3D" id="3.90.190.10">
    <property type="entry name" value="Protein tyrosine phosphatase superfamily"/>
    <property type="match status" value="1"/>
</dbReference>
<dbReference type="InterPro" id="IPR000242">
    <property type="entry name" value="PTP_cat"/>
</dbReference>
<organism evidence="7 8">
    <name type="scientific">Mya arenaria</name>
    <name type="common">Soft-shell clam</name>
    <dbReference type="NCBI Taxonomy" id="6604"/>
    <lineage>
        <taxon>Eukaryota</taxon>
        <taxon>Metazoa</taxon>
        <taxon>Spiralia</taxon>
        <taxon>Lophotrochozoa</taxon>
        <taxon>Mollusca</taxon>
        <taxon>Bivalvia</taxon>
        <taxon>Autobranchia</taxon>
        <taxon>Heteroconchia</taxon>
        <taxon>Euheterodonta</taxon>
        <taxon>Imparidentia</taxon>
        <taxon>Neoheterodontei</taxon>
        <taxon>Myida</taxon>
        <taxon>Myoidea</taxon>
        <taxon>Myidae</taxon>
        <taxon>Mya</taxon>
    </lineage>
</organism>
<dbReference type="EMBL" id="CP111021">
    <property type="protein sequence ID" value="WAR16571.1"/>
    <property type="molecule type" value="Genomic_DNA"/>
</dbReference>
<protein>
    <recommendedName>
        <fullName evidence="2">protein-tyrosine-phosphatase</fullName>
        <ecNumber evidence="2">3.1.3.48</ecNumber>
    </recommendedName>
</protein>
<evidence type="ECO:0000313" key="8">
    <source>
        <dbReference type="Proteomes" id="UP001164746"/>
    </source>
</evidence>